<proteinExistence type="predicted"/>
<accession>X1U4E5</accession>
<dbReference type="AlphaFoldDB" id="X1U4E5"/>
<dbReference type="EMBL" id="BARW01017069">
    <property type="protein sequence ID" value="GAI98471.1"/>
    <property type="molecule type" value="Genomic_DNA"/>
</dbReference>
<gene>
    <name evidence="1" type="ORF">S12H4_29571</name>
</gene>
<sequence length="53" mass="6489">NKYSMIVETIFKQIIIDIENLNPELVNKIKNYLKRHDVQYQIKFTKKRESLIH</sequence>
<reference evidence="1" key="1">
    <citation type="journal article" date="2014" name="Front. Microbiol.">
        <title>High frequency of phylogenetically diverse reductive dehalogenase-homologous genes in deep subseafloor sedimentary metagenomes.</title>
        <authorList>
            <person name="Kawai M."/>
            <person name="Futagami T."/>
            <person name="Toyoda A."/>
            <person name="Takaki Y."/>
            <person name="Nishi S."/>
            <person name="Hori S."/>
            <person name="Arai W."/>
            <person name="Tsubouchi T."/>
            <person name="Morono Y."/>
            <person name="Uchiyama I."/>
            <person name="Ito T."/>
            <person name="Fujiyama A."/>
            <person name="Inagaki F."/>
            <person name="Takami H."/>
        </authorList>
    </citation>
    <scope>NUCLEOTIDE SEQUENCE</scope>
    <source>
        <strain evidence="1">Expedition CK06-06</strain>
    </source>
</reference>
<protein>
    <submittedName>
        <fullName evidence="1">Uncharacterized protein</fullName>
    </submittedName>
</protein>
<evidence type="ECO:0000313" key="1">
    <source>
        <dbReference type="EMBL" id="GAI98471.1"/>
    </source>
</evidence>
<organism evidence="1">
    <name type="scientific">marine sediment metagenome</name>
    <dbReference type="NCBI Taxonomy" id="412755"/>
    <lineage>
        <taxon>unclassified sequences</taxon>
        <taxon>metagenomes</taxon>
        <taxon>ecological metagenomes</taxon>
    </lineage>
</organism>
<comment type="caution">
    <text evidence="1">The sequence shown here is derived from an EMBL/GenBank/DDBJ whole genome shotgun (WGS) entry which is preliminary data.</text>
</comment>
<name>X1U4E5_9ZZZZ</name>
<feature type="non-terminal residue" evidence="1">
    <location>
        <position position="1"/>
    </location>
</feature>